<dbReference type="PANTHER" id="PTHR33237:SF31">
    <property type="entry name" value="F2P16.13 PROTEIN"/>
    <property type="match status" value="1"/>
</dbReference>
<keyword evidence="3" id="KW-1185">Reference proteome</keyword>
<reference evidence="2 3" key="1">
    <citation type="submission" date="2019-11" db="EMBL/GenBank/DDBJ databases">
        <title>Whole genome sequence of Oryza granulata.</title>
        <authorList>
            <person name="Li W."/>
        </authorList>
    </citation>
    <scope>NUCLEOTIDE SEQUENCE [LARGE SCALE GENOMIC DNA]</scope>
    <source>
        <strain evidence="3">cv. Menghai</strain>
        <tissue evidence="2">Leaf</tissue>
    </source>
</reference>
<name>A0A6G1CFP8_9ORYZ</name>
<evidence type="ECO:0000313" key="2">
    <source>
        <dbReference type="EMBL" id="KAF0898986.1"/>
    </source>
</evidence>
<keyword evidence="1" id="KW-0472">Membrane</keyword>
<protein>
    <submittedName>
        <fullName evidence="2">Uncharacterized protein</fullName>
    </submittedName>
</protein>
<comment type="caution">
    <text evidence="2">The sequence shown here is derived from an EMBL/GenBank/DDBJ whole genome shotgun (WGS) entry which is preliminary data.</text>
</comment>
<keyword evidence="1" id="KW-0812">Transmembrane</keyword>
<evidence type="ECO:0000313" key="3">
    <source>
        <dbReference type="Proteomes" id="UP000479710"/>
    </source>
</evidence>
<evidence type="ECO:0000256" key="1">
    <source>
        <dbReference type="SAM" id="Phobius"/>
    </source>
</evidence>
<accession>A0A6G1CFP8</accession>
<keyword evidence="1" id="KW-1133">Transmembrane helix</keyword>
<dbReference type="PANTHER" id="PTHR33237">
    <property type="entry name" value="F2P16.13 PROTEIN-RELATED"/>
    <property type="match status" value="1"/>
</dbReference>
<dbReference type="EMBL" id="SPHZ02000009">
    <property type="protein sequence ID" value="KAF0898986.1"/>
    <property type="molecule type" value="Genomic_DNA"/>
</dbReference>
<feature type="transmembrane region" description="Helical" evidence="1">
    <location>
        <begin position="16"/>
        <end position="36"/>
    </location>
</feature>
<organism evidence="2 3">
    <name type="scientific">Oryza meyeriana var. granulata</name>
    <dbReference type="NCBI Taxonomy" id="110450"/>
    <lineage>
        <taxon>Eukaryota</taxon>
        <taxon>Viridiplantae</taxon>
        <taxon>Streptophyta</taxon>
        <taxon>Embryophyta</taxon>
        <taxon>Tracheophyta</taxon>
        <taxon>Spermatophyta</taxon>
        <taxon>Magnoliopsida</taxon>
        <taxon>Liliopsida</taxon>
        <taxon>Poales</taxon>
        <taxon>Poaceae</taxon>
        <taxon>BOP clade</taxon>
        <taxon>Oryzoideae</taxon>
        <taxon>Oryzeae</taxon>
        <taxon>Oryzinae</taxon>
        <taxon>Oryza</taxon>
        <taxon>Oryza meyeriana</taxon>
    </lineage>
</organism>
<dbReference type="Proteomes" id="UP000479710">
    <property type="component" value="Unassembled WGS sequence"/>
</dbReference>
<dbReference type="AlphaFoldDB" id="A0A6G1CFP8"/>
<sequence>MARAILLHLQSDQTELLLLVVAAAAAVALFAVSLCTSGKHGKVWRQQRGSSPLPQLKTEEAGGGASRKQLLATLSGIGGKAAALAKMVSWNRRSARPGCSSDEEEEAAAAALEVEEEALWRKTIIMGDKCRPLQFSGHIAYDSDGNQLPATTINKGSAADDANNI</sequence>
<gene>
    <name evidence="2" type="ORF">E2562_012678</name>
</gene>
<dbReference type="OrthoDB" id="674685at2759"/>
<proteinExistence type="predicted"/>